<dbReference type="InterPro" id="IPR036390">
    <property type="entry name" value="WH_DNA-bd_sf"/>
</dbReference>
<feature type="domain" description="Fork-head" evidence="5">
    <location>
        <begin position="224"/>
        <end position="317"/>
    </location>
</feature>
<evidence type="ECO:0000313" key="7">
    <source>
        <dbReference type="Proteomes" id="UP001208570"/>
    </source>
</evidence>
<dbReference type="Pfam" id="PF00250">
    <property type="entry name" value="Forkhead"/>
    <property type="match status" value="1"/>
</dbReference>
<feature type="compositionally biased region" description="Low complexity" evidence="4">
    <location>
        <begin position="121"/>
        <end position="136"/>
    </location>
</feature>
<feature type="DNA-binding region" description="Fork-head" evidence="3">
    <location>
        <begin position="224"/>
        <end position="317"/>
    </location>
</feature>
<keyword evidence="1 3" id="KW-0238">DNA-binding</keyword>
<dbReference type="GO" id="GO:0000978">
    <property type="term" value="F:RNA polymerase II cis-regulatory region sequence-specific DNA binding"/>
    <property type="evidence" value="ECO:0007669"/>
    <property type="project" value="TreeGrafter"/>
</dbReference>
<gene>
    <name evidence="6" type="ORF">LSH36_375g04026</name>
</gene>
<dbReference type="GO" id="GO:0009653">
    <property type="term" value="P:anatomical structure morphogenesis"/>
    <property type="evidence" value="ECO:0007669"/>
    <property type="project" value="TreeGrafter"/>
</dbReference>
<keyword evidence="2 3" id="KW-0539">Nucleus</keyword>
<name>A0AAD9N0N3_9ANNE</name>
<feature type="compositionally biased region" description="Polar residues" evidence="4">
    <location>
        <begin position="168"/>
        <end position="181"/>
    </location>
</feature>
<protein>
    <recommendedName>
        <fullName evidence="5">Fork-head domain-containing protein</fullName>
    </recommendedName>
</protein>
<dbReference type="InterPro" id="IPR036388">
    <property type="entry name" value="WH-like_DNA-bd_sf"/>
</dbReference>
<dbReference type="SMART" id="SM00339">
    <property type="entry name" value="FH"/>
    <property type="match status" value="1"/>
</dbReference>
<evidence type="ECO:0000259" key="5">
    <source>
        <dbReference type="PROSITE" id="PS50039"/>
    </source>
</evidence>
<dbReference type="FunFam" id="1.10.10.10:FF:000135">
    <property type="entry name" value="forkhead box protein G1"/>
    <property type="match status" value="1"/>
</dbReference>
<accession>A0AAD9N0N3</accession>
<dbReference type="SUPFAM" id="SSF46785">
    <property type="entry name" value="Winged helix' DNA-binding domain"/>
    <property type="match status" value="1"/>
</dbReference>
<keyword evidence="7" id="KW-1185">Reference proteome</keyword>
<proteinExistence type="predicted"/>
<dbReference type="GO" id="GO:0005634">
    <property type="term" value="C:nucleus"/>
    <property type="evidence" value="ECO:0007669"/>
    <property type="project" value="UniProtKB-SubCell"/>
</dbReference>
<dbReference type="EMBL" id="JAODUP010000375">
    <property type="protein sequence ID" value="KAK2151118.1"/>
    <property type="molecule type" value="Genomic_DNA"/>
</dbReference>
<comment type="caution">
    <text evidence="6">The sequence shown here is derived from an EMBL/GenBank/DDBJ whole genome shotgun (WGS) entry which is preliminary data.</text>
</comment>
<evidence type="ECO:0000313" key="6">
    <source>
        <dbReference type="EMBL" id="KAK2151118.1"/>
    </source>
</evidence>
<dbReference type="InterPro" id="IPR001766">
    <property type="entry name" value="Fork_head_dom"/>
</dbReference>
<reference evidence="6" key="1">
    <citation type="journal article" date="2023" name="Mol. Biol. Evol.">
        <title>Third-Generation Sequencing Reveals the Adaptive Role of the Epigenome in Three Deep-Sea Polychaetes.</title>
        <authorList>
            <person name="Perez M."/>
            <person name="Aroh O."/>
            <person name="Sun Y."/>
            <person name="Lan Y."/>
            <person name="Juniper S.K."/>
            <person name="Young C.R."/>
            <person name="Angers B."/>
            <person name="Qian P.Y."/>
        </authorList>
    </citation>
    <scope>NUCLEOTIDE SEQUENCE</scope>
    <source>
        <strain evidence="6">P08H-3</strain>
    </source>
</reference>
<evidence type="ECO:0000256" key="4">
    <source>
        <dbReference type="SAM" id="MobiDB-lite"/>
    </source>
</evidence>
<dbReference type="GO" id="GO:0030154">
    <property type="term" value="P:cell differentiation"/>
    <property type="evidence" value="ECO:0007669"/>
    <property type="project" value="TreeGrafter"/>
</dbReference>
<dbReference type="GO" id="GO:0000981">
    <property type="term" value="F:DNA-binding transcription factor activity, RNA polymerase II-specific"/>
    <property type="evidence" value="ECO:0007669"/>
    <property type="project" value="TreeGrafter"/>
</dbReference>
<dbReference type="PROSITE" id="PS50039">
    <property type="entry name" value="FORK_HEAD_3"/>
    <property type="match status" value="1"/>
</dbReference>
<evidence type="ECO:0000256" key="1">
    <source>
        <dbReference type="ARBA" id="ARBA00023125"/>
    </source>
</evidence>
<dbReference type="CDD" id="cd20035">
    <property type="entry name" value="FH_FOXQ2-like"/>
    <property type="match status" value="1"/>
</dbReference>
<comment type="subcellular location">
    <subcellularLocation>
        <location evidence="3">Nucleus</location>
    </subcellularLocation>
</comment>
<dbReference type="PROSITE" id="PS00658">
    <property type="entry name" value="FORK_HEAD_2"/>
    <property type="match status" value="1"/>
</dbReference>
<dbReference type="PRINTS" id="PR00053">
    <property type="entry name" value="FORKHEAD"/>
</dbReference>
<sequence length="471" mass="51876">MERAETADKDRVTRPLAATHPLSIANLTSSYKPSGTSYKSERIAYEAAVNGMTLQYPVFTSDDMNHVIPFLPRYCNADLQQHVRQVALNVDEPVKEPTPTTSRDQDDDLPMTQHYETISAPSTPGSPDSGLSSSESNPDDAETCADDREKCLEYPGACPDDPDEPQFDKTTTSDLGSSMDLTSGESPERNSSERSSGSNPPAQGEPEGDRGPDTPTGSSVHPDKPPHSYIALISMGILESAEKKLVLSDIYQYIMDHFRYYRNQERAWRNSIRHNLSLNECFIKAGRAENGKGNYWSIHPACLEDFTRGDYRRRHARRRSRGVAFTDLQVPPAPFPYYRYRYPGMTPSPLGGAQAHHLTGQSGLPPFMAGMSPVQPHPHHYLSPTAAMTAGLAGSPPDVALKLTAIPADGRMAVPLSPEVANQRQILQMVSSRDYRGLPLSAPPGGILRNVCLSGGRMRYAPYGFPETWRL</sequence>
<organism evidence="6 7">
    <name type="scientific">Paralvinella palmiformis</name>
    <dbReference type="NCBI Taxonomy" id="53620"/>
    <lineage>
        <taxon>Eukaryota</taxon>
        <taxon>Metazoa</taxon>
        <taxon>Spiralia</taxon>
        <taxon>Lophotrochozoa</taxon>
        <taxon>Annelida</taxon>
        <taxon>Polychaeta</taxon>
        <taxon>Sedentaria</taxon>
        <taxon>Canalipalpata</taxon>
        <taxon>Terebellida</taxon>
        <taxon>Terebelliformia</taxon>
        <taxon>Alvinellidae</taxon>
        <taxon>Paralvinella</taxon>
    </lineage>
</organism>
<dbReference type="AlphaFoldDB" id="A0AAD9N0N3"/>
<dbReference type="InterPro" id="IPR047519">
    <property type="entry name" value="FH_FOXQ2-like"/>
</dbReference>
<dbReference type="Proteomes" id="UP001208570">
    <property type="component" value="Unassembled WGS sequence"/>
</dbReference>
<evidence type="ECO:0000256" key="2">
    <source>
        <dbReference type="ARBA" id="ARBA00023242"/>
    </source>
</evidence>
<dbReference type="Gene3D" id="1.10.10.10">
    <property type="entry name" value="Winged helix-like DNA-binding domain superfamily/Winged helix DNA-binding domain"/>
    <property type="match status" value="1"/>
</dbReference>
<dbReference type="InterPro" id="IPR050211">
    <property type="entry name" value="FOX_domain-containing"/>
</dbReference>
<dbReference type="PANTHER" id="PTHR11829">
    <property type="entry name" value="FORKHEAD BOX PROTEIN"/>
    <property type="match status" value="1"/>
</dbReference>
<dbReference type="InterPro" id="IPR030456">
    <property type="entry name" value="TF_fork_head_CS_2"/>
</dbReference>
<dbReference type="PANTHER" id="PTHR11829:SF142">
    <property type="entry name" value="FORK-HEAD DOMAIN-CONTAINING PROTEIN"/>
    <property type="match status" value="1"/>
</dbReference>
<evidence type="ECO:0000256" key="3">
    <source>
        <dbReference type="PROSITE-ProRule" id="PRU00089"/>
    </source>
</evidence>
<feature type="region of interest" description="Disordered" evidence="4">
    <location>
        <begin position="88"/>
        <end position="225"/>
    </location>
</feature>